<dbReference type="InterPro" id="IPR024344">
    <property type="entry name" value="MDMPI_metal-binding"/>
</dbReference>
<proteinExistence type="predicted"/>
<dbReference type="InterPro" id="IPR034660">
    <property type="entry name" value="DinB/YfiT-like"/>
</dbReference>
<comment type="caution">
    <text evidence="2">The sequence shown here is derived from an EMBL/GenBank/DDBJ whole genome shotgun (WGS) entry which is preliminary data.</text>
</comment>
<gene>
    <name evidence="2" type="ORF">JOF47_000531</name>
</gene>
<dbReference type="EMBL" id="JAGIOF010000001">
    <property type="protein sequence ID" value="MBP2385020.1"/>
    <property type="molecule type" value="Genomic_DNA"/>
</dbReference>
<dbReference type="Gene3D" id="1.20.120.450">
    <property type="entry name" value="dinb family like domain"/>
    <property type="match status" value="1"/>
</dbReference>
<reference evidence="2 3" key="1">
    <citation type="submission" date="2021-03" db="EMBL/GenBank/DDBJ databases">
        <title>Sequencing the genomes of 1000 actinobacteria strains.</title>
        <authorList>
            <person name="Klenk H.-P."/>
        </authorList>
    </citation>
    <scope>NUCLEOTIDE SEQUENCE [LARGE SCALE GENOMIC DNA]</scope>
    <source>
        <strain evidence="2 3">DSM 15797</strain>
    </source>
</reference>
<evidence type="ECO:0000313" key="3">
    <source>
        <dbReference type="Proteomes" id="UP001296993"/>
    </source>
</evidence>
<dbReference type="NCBIfam" id="TIGR03083">
    <property type="entry name" value="maleylpyruvate isomerase family mycothiol-dependent enzyme"/>
    <property type="match status" value="1"/>
</dbReference>
<evidence type="ECO:0000259" key="1">
    <source>
        <dbReference type="Pfam" id="PF11716"/>
    </source>
</evidence>
<protein>
    <submittedName>
        <fullName evidence="2">Uncharacterized protein (TIGR03083 family)</fullName>
    </submittedName>
</protein>
<dbReference type="SUPFAM" id="SSF109854">
    <property type="entry name" value="DinB/YfiT-like putative metalloenzymes"/>
    <property type="match status" value="1"/>
</dbReference>
<dbReference type="InterPro" id="IPR017517">
    <property type="entry name" value="Maleyloyr_isom"/>
</dbReference>
<organism evidence="2 3">
    <name type="scientific">Paeniglutamicibacter kerguelensis</name>
    <dbReference type="NCBI Taxonomy" id="254788"/>
    <lineage>
        <taxon>Bacteria</taxon>
        <taxon>Bacillati</taxon>
        <taxon>Actinomycetota</taxon>
        <taxon>Actinomycetes</taxon>
        <taxon>Micrococcales</taxon>
        <taxon>Micrococcaceae</taxon>
        <taxon>Paeniglutamicibacter</taxon>
    </lineage>
</organism>
<dbReference type="RefSeq" id="WP_209995776.1">
    <property type="nucleotide sequence ID" value="NZ_BAAAJY010000020.1"/>
</dbReference>
<dbReference type="Proteomes" id="UP001296993">
    <property type="component" value="Unassembled WGS sequence"/>
</dbReference>
<name>A0ABS4X971_9MICC</name>
<evidence type="ECO:0000313" key="2">
    <source>
        <dbReference type="EMBL" id="MBP2385020.1"/>
    </source>
</evidence>
<feature type="domain" description="Mycothiol-dependent maleylpyruvate isomerase metal-binding" evidence="1">
    <location>
        <begin position="16"/>
        <end position="91"/>
    </location>
</feature>
<accession>A0ABS4X971</accession>
<keyword evidence="3" id="KW-1185">Reference proteome</keyword>
<sequence length="214" mass="23139">MTRLPPTSVWPVVHGERRALFEDLQVLEPQQWQTPSLCPGWDVHDVLAHLIDSARTTRLGFVRRMVAAGFDFDRDNAVGVAREKRGDPSRTLAEFGAVLPLTSTPPAALATRLVESFVHGEDIRRPLGIDREYPAGEVAKALAYQVNTTVKMGGGKEMAAGWRLVAADADFVHGSGPEVTGRAIALLLAVSGRAVDPRELDGPGAGDFVRRLQA</sequence>
<dbReference type="Pfam" id="PF11716">
    <property type="entry name" value="MDMPI_N"/>
    <property type="match status" value="1"/>
</dbReference>